<accession>A0A494Y1X4</accession>
<comment type="caution">
    <text evidence="1">The sequence shown here is derived from an EMBL/GenBank/DDBJ whole genome shotgun (WGS) entry which is preliminary data.</text>
</comment>
<dbReference type="PROSITE" id="PS00289">
    <property type="entry name" value="PTX_1"/>
    <property type="match status" value="1"/>
</dbReference>
<sequence>MIVRPVFGATPLEWTHACMSWVTHRSTKMIKKIQGCALMALAAVSLSVAHAASAQDVTRAQVQAQLRKAFLNGTLPQDEGPNYPRPEANRALVAAHRQYEAAHGAY</sequence>
<evidence type="ECO:0000313" key="1">
    <source>
        <dbReference type="EMBL" id="RKP55988.1"/>
    </source>
</evidence>
<name>A0A494Y1X4_9BURK</name>
<evidence type="ECO:0000313" key="2">
    <source>
        <dbReference type="Proteomes" id="UP000270342"/>
    </source>
</evidence>
<dbReference type="EMBL" id="RBZU01000004">
    <property type="protein sequence ID" value="RKP55988.1"/>
    <property type="molecule type" value="Genomic_DNA"/>
</dbReference>
<protein>
    <submittedName>
        <fullName evidence="1">DUF4148 domain-containing protein</fullName>
    </submittedName>
</protein>
<keyword evidence="2" id="KW-1185">Reference proteome</keyword>
<dbReference type="InterPro" id="IPR030476">
    <property type="entry name" value="Pentaxin_CS"/>
</dbReference>
<reference evidence="1 2" key="1">
    <citation type="submission" date="2018-10" db="EMBL/GenBank/DDBJ databases">
        <title>Robbsia sp. DHC34, isolated from soil.</title>
        <authorList>
            <person name="Gao Z.-H."/>
            <person name="Qiu L.-H."/>
        </authorList>
    </citation>
    <scope>NUCLEOTIDE SEQUENCE [LARGE SCALE GENOMIC DNA]</scope>
    <source>
        <strain evidence="1 2">DHC34</strain>
    </source>
</reference>
<dbReference type="Proteomes" id="UP000270342">
    <property type="component" value="Unassembled WGS sequence"/>
</dbReference>
<dbReference type="AlphaFoldDB" id="A0A494Y1X4"/>
<dbReference type="Pfam" id="PF13663">
    <property type="entry name" value="DUF4148"/>
    <property type="match status" value="1"/>
</dbReference>
<dbReference type="InterPro" id="IPR025421">
    <property type="entry name" value="DUF4148"/>
</dbReference>
<proteinExistence type="predicted"/>
<organism evidence="1 2">
    <name type="scientific">Pararobbsia silviterrae</name>
    <dbReference type="NCBI Taxonomy" id="1792498"/>
    <lineage>
        <taxon>Bacteria</taxon>
        <taxon>Pseudomonadati</taxon>
        <taxon>Pseudomonadota</taxon>
        <taxon>Betaproteobacteria</taxon>
        <taxon>Burkholderiales</taxon>
        <taxon>Burkholderiaceae</taxon>
        <taxon>Pararobbsia</taxon>
    </lineage>
</organism>
<gene>
    <name evidence="1" type="ORF">D7S86_12435</name>
</gene>